<dbReference type="InterPro" id="IPR001214">
    <property type="entry name" value="SET_dom"/>
</dbReference>
<dbReference type="PROSITE" id="PS50280">
    <property type="entry name" value="SET"/>
    <property type="match status" value="1"/>
</dbReference>
<feature type="region of interest" description="Disordered" evidence="8">
    <location>
        <begin position="1314"/>
        <end position="1333"/>
    </location>
</feature>
<dbReference type="InterPro" id="IPR003616">
    <property type="entry name" value="Post-SET_dom"/>
</dbReference>
<evidence type="ECO:0000259" key="10">
    <source>
        <dbReference type="PROSITE" id="PS50812"/>
    </source>
</evidence>
<dbReference type="InterPro" id="IPR006560">
    <property type="entry name" value="AWS_dom"/>
</dbReference>
<feature type="compositionally biased region" description="Low complexity" evidence="8">
    <location>
        <begin position="802"/>
        <end position="815"/>
    </location>
</feature>
<evidence type="ECO:0000256" key="5">
    <source>
        <dbReference type="ARBA" id="ARBA00022679"/>
    </source>
</evidence>
<feature type="region of interest" description="Disordered" evidence="8">
    <location>
        <begin position="1"/>
        <end position="75"/>
    </location>
</feature>
<dbReference type="Gene3D" id="2.170.270.10">
    <property type="entry name" value="SET domain"/>
    <property type="match status" value="1"/>
</dbReference>
<dbReference type="SUPFAM" id="SSF63748">
    <property type="entry name" value="Tudor/PWWP/MBT"/>
    <property type="match status" value="1"/>
</dbReference>
<feature type="region of interest" description="Disordered" evidence="8">
    <location>
        <begin position="220"/>
        <end position="306"/>
    </location>
</feature>
<feature type="domain" description="Post-SET" evidence="11">
    <location>
        <begin position="677"/>
        <end position="693"/>
    </location>
</feature>
<dbReference type="SMART" id="SM00570">
    <property type="entry name" value="AWS"/>
    <property type="match status" value="1"/>
</dbReference>
<proteinExistence type="predicted"/>
<feature type="region of interest" description="Disordered" evidence="8">
    <location>
        <begin position="444"/>
        <end position="484"/>
    </location>
</feature>
<dbReference type="Proteomes" id="UP001497392">
    <property type="component" value="Unassembled WGS sequence"/>
</dbReference>
<dbReference type="SMART" id="SM00317">
    <property type="entry name" value="SET"/>
    <property type="match status" value="1"/>
</dbReference>
<evidence type="ECO:0000259" key="12">
    <source>
        <dbReference type="PROSITE" id="PS51215"/>
    </source>
</evidence>
<evidence type="ECO:0000259" key="11">
    <source>
        <dbReference type="PROSITE" id="PS50868"/>
    </source>
</evidence>
<dbReference type="PROSITE" id="PS50812">
    <property type="entry name" value="PWWP"/>
    <property type="match status" value="1"/>
</dbReference>
<feature type="compositionally biased region" description="Low complexity" evidence="8">
    <location>
        <begin position="28"/>
        <end position="50"/>
    </location>
</feature>
<feature type="compositionally biased region" description="Low complexity" evidence="8">
    <location>
        <begin position="1871"/>
        <end position="1890"/>
    </location>
</feature>
<dbReference type="InterPro" id="IPR000313">
    <property type="entry name" value="PWWP_dom"/>
</dbReference>
<feature type="region of interest" description="Disordered" evidence="8">
    <location>
        <begin position="1774"/>
        <end position="1809"/>
    </location>
</feature>
<feature type="compositionally biased region" description="Basic and acidic residues" evidence="8">
    <location>
        <begin position="260"/>
        <end position="275"/>
    </location>
</feature>
<feature type="domain" description="AWS" evidence="12">
    <location>
        <begin position="501"/>
        <end position="545"/>
    </location>
</feature>
<keyword evidence="4" id="KW-0489">Methyltransferase</keyword>
<evidence type="ECO:0000256" key="1">
    <source>
        <dbReference type="ARBA" id="ARBA00004123"/>
    </source>
</evidence>
<feature type="region of interest" description="Disordered" evidence="8">
    <location>
        <begin position="1281"/>
        <end position="1301"/>
    </location>
</feature>
<feature type="compositionally biased region" description="Low complexity" evidence="8">
    <location>
        <begin position="1"/>
        <end position="15"/>
    </location>
</feature>
<feature type="compositionally biased region" description="Basic residues" evidence="8">
    <location>
        <begin position="902"/>
        <end position="924"/>
    </location>
</feature>
<protein>
    <submittedName>
        <fullName evidence="13">G5733 protein</fullName>
    </submittedName>
</protein>
<feature type="compositionally biased region" description="Basic residues" evidence="8">
    <location>
        <begin position="1324"/>
        <end position="1333"/>
    </location>
</feature>
<keyword evidence="6" id="KW-0949">S-adenosyl-L-methionine</keyword>
<dbReference type="SUPFAM" id="SSF82199">
    <property type="entry name" value="SET domain"/>
    <property type="match status" value="1"/>
</dbReference>
<dbReference type="PANTHER" id="PTHR22884">
    <property type="entry name" value="SET DOMAIN PROTEINS"/>
    <property type="match status" value="1"/>
</dbReference>
<gene>
    <name evidence="13" type="primary">g5733</name>
    <name evidence="13" type="ORF">VP750_LOCUS4910</name>
</gene>
<dbReference type="Gene3D" id="2.30.30.140">
    <property type="match status" value="2"/>
</dbReference>
<dbReference type="InterPro" id="IPR050777">
    <property type="entry name" value="SET2_Histone-Lys_MeTrsfase"/>
</dbReference>
<feature type="region of interest" description="Disordered" evidence="8">
    <location>
        <begin position="1099"/>
        <end position="1145"/>
    </location>
</feature>
<dbReference type="InterPro" id="IPR046341">
    <property type="entry name" value="SET_dom_sf"/>
</dbReference>
<feature type="region of interest" description="Disordered" evidence="8">
    <location>
        <begin position="1830"/>
        <end position="1890"/>
    </location>
</feature>
<evidence type="ECO:0000313" key="13">
    <source>
        <dbReference type="EMBL" id="CAL5223251.1"/>
    </source>
</evidence>
<comment type="caution">
    <text evidence="13">The sequence shown here is derived from an EMBL/GenBank/DDBJ whole genome shotgun (WGS) entry which is preliminary data.</text>
</comment>
<dbReference type="CDD" id="cd20404">
    <property type="entry name" value="Tudor_Agenet_AtEML-like"/>
    <property type="match status" value="1"/>
</dbReference>
<evidence type="ECO:0000313" key="14">
    <source>
        <dbReference type="Proteomes" id="UP001497392"/>
    </source>
</evidence>
<dbReference type="PROSITE" id="PS51215">
    <property type="entry name" value="AWS"/>
    <property type="match status" value="1"/>
</dbReference>
<dbReference type="PROSITE" id="PS50868">
    <property type="entry name" value="POST_SET"/>
    <property type="match status" value="1"/>
</dbReference>
<feature type="region of interest" description="Disordered" evidence="8">
    <location>
        <begin position="1523"/>
        <end position="1560"/>
    </location>
</feature>
<feature type="region of interest" description="Disordered" evidence="8">
    <location>
        <begin position="793"/>
        <end position="824"/>
    </location>
</feature>
<name>A0ABP1FW38_9CHLO</name>
<feature type="region of interest" description="Disordered" evidence="8">
    <location>
        <begin position="1607"/>
        <end position="1647"/>
    </location>
</feature>
<feature type="region of interest" description="Disordered" evidence="8">
    <location>
        <begin position="897"/>
        <end position="1017"/>
    </location>
</feature>
<feature type="domain" description="PWWP" evidence="10">
    <location>
        <begin position="122"/>
        <end position="185"/>
    </location>
</feature>
<feature type="domain" description="SET" evidence="9">
    <location>
        <begin position="547"/>
        <end position="666"/>
    </location>
</feature>
<reference evidence="13 14" key="1">
    <citation type="submission" date="2024-06" db="EMBL/GenBank/DDBJ databases">
        <authorList>
            <person name="Kraege A."/>
            <person name="Thomma B."/>
        </authorList>
    </citation>
    <scope>NUCLEOTIDE SEQUENCE [LARGE SCALE GENOMIC DNA]</scope>
</reference>
<sequence length="2017" mass="211908">MKVTAGAAAAVIAEPQSPPVPVEEESGPAEFPEVTEAAGVANEVEENAGASTLDAQQEPMPGEPLPGGSAGELFAPGACTEAADAADKLGASAPLPDAQPVPKEPSAREVAASDQMNEAAEKHGVMWARVKGFPHWPAQVMKGKPAEIRMDGVHRPSLTSLPVMFFGTLEIAWISPTETSKWQDGIKAKFHTKPKGRKTFDNALQQAVDFAVLRKWPQNWWSRRPPQPKAPGDPAIEADRKRDADEAASPDGAKRPAKAAKKEEAAGSGELRELIGAEDIASAPKRKGAAGRRAEPEPKPPPYQQLRQNMWVCKLRPKRMPKDEIPVCNCRLEVPRSPLQPRPSSAGPPLSPTKRQSVLALAAADLACNRLLRPDSAPAALLTALPLPQIASCEASLAAVAGLVPQPDVAMDLATSAPSAAPEAAPGADAAQLLAIEQLPADEQLPDQQPGPAELSSPGRTSAALPEAPPSPVQNGGFTAAPAAPDPEAALPVVAAPPISLQSSAAALRTGCGENCLNRLSYIHCDPRLCPCGLKCGNRPFNMLQLPKMDLFLTGNRGWGVKAAAHIPRGAFIVEYAGEVVDAAESKRRMAEAKATGDHNFYMMEMGPGLIIDARTKGTLARFINSSCAPNCEAQKWHDAATGEIRVGIFAAQDIDPGVELTYDYMFQHAGTAALAGAYRCMCGAPNCRGTMDTQPERFKDFGKRLDVFWDGDSVFYRGTVTAYSTTTRKHTILYDDNDVERVNLETVRYRWLDESAPMKLSPLREALEAGKTLLGEEMPSLDLEASLQPELPAIIPPPPDAAEAAAGDDAALPEQESAPDQDTAMPDVQLEQAAAVTEESTQPTRDNVMTVTVLQEAAPDLAVTPAVVAEVPSPRVAIEAASAGIEVPVLASNPLRQGSARGRKRVRGRGAKGRSAGKGRKRKAETDLEADFAQAPDALKAETPVPLEDEQEVQMPKHKMWLKRCQRESQEQDSPSCPDQLPTAHTDTPADLAHSGSQPSAELPAAGLEPSADPAPFTHVSARASAEPRAPDMEAAVEPAQFTHVSPQRPAQLPAPKASLLPGPAHFTQISPRRAMRPVIDSVEALAPAAQFTHMSAQRPADGLAPQEHPARSTQVFRQHPAQRTDPAGISAPAHPPQFTHLSALPRPMQDDMQQPAWLAPELRAGSALPATQPGAWERAAQPAVQPKQPFGMMDRPTQRMQMYLNEQSLGSFHGGMPARHAAAEVSGASSAGELDRAAPFEQQLQATRKHVQGTEQQLHAVLGPLGTRAPEQPRVIWPEPDQAVPPAGPPPVHPADRELTPDRMLQPWQSLSAKPAVEQARPRRSSLGRGRKGMLDGGLQAFHQLHREPPPHQGAPGLGSLQSGLGSAVLPGGLQLPQAAPLLSQNFLQSPVGMHMAMYNMLLLQNPQLRAQLPALASPLGGLASLPRPGGHWTLPQAPPALPFAPPLQGTPLPVLPQWPKLDINLASGLQPPAPSQQPVNFPQGMQAPFMSNLPAPGSPPALATLEAALAAEGAAAARLASQSLPGSTQPMPRGAALQQAEHTHHEAAGKEQRSSAALADLPEPAEAPESLPTGMETGAADMQTSCEVAAGLPPVSAPQQFLTAQETGERRSAGQPMQHGKADEPPTVAAQTEEAGGPAQPLRETGLQSDLAASVSANILASTAPPLITEAAALTPHASDSTHQDTAKASARAPVGPVGSHDSSALGMTPAQDDLSRPLGQVEASRLIGIRDDLDQLGAAQPDVPCRGHKGSHAEAPAETHIEQACIEGGTDIGVPQQEPPTAAELPGSSSAERQQSLQHVAPTDTQHETRLAAADGIADTPELQLSQKNNLPTGSGPHTAASAGQQAAPAAEVSMQAVDRKRLSEESPAGRSAAASGSVVGQSIAGTSQGNPAANCLTEMRPLPVSLNGGLDNGHMQQPGTPRLFDPTALLAKAQSPALNGLSEHSSSPRSIDIPAEPSMAISPGPPGADAELWSFLVDSPSPAPKAKHMAWAAQQTSPCFWKQNGTSHAPGE</sequence>
<evidence type="ECO:0000256" key="7">
    <source>
        <dbReference type="ARBA" id="ARBA00023242"/>
    </source>
</evidence>
<keyword evidence="14" id="KW-1185">Reference proteome</keyword>
<feature type="compositionally biased region" description="Low complexity" evidence="8">
    <location>
        <begin position="1844"/>
        <end position="1855"/>
    </location>
</feature>
<keyword evidence="3" id="KW-0158">Chromosome</keyword>
<organism evidence="13 14">
    <name type="scientific">Coccomyxa viridis</name>
    <dbReference type="NCBI Taxonomy" id="1274662"/>
    <lineage>
        <taxon>Eukaryota</taxon>
        <taxon>Viridiplantae</taxon>
        <taxon>Chlorophyta</taxon>
        <taxon>core chlorophytes</taxon>
        <taxon>Trebouxiophyceae</taxon>
        <taxon>Trebouxiophyceae incertae sedis</taxon>
        <taxon>Coccomyxaceae</taxon>
        <taxon>Coccomyxa</taxon>
    </lineage>
</organism>
<evidence type="ECO:0000256" key="2">
    <source>
        <dbReference type="ARBA" id="ARBA00004286"/>
    </source>
</evidence>
<dbReference type="Pfam" id="PF00855">
    <property type="entry name" value="PWWP"/>
    <property type="match status" value="1"/>
</dbReference>
<evidence type="ECO:0000256" key="4">
    <source>
        <dbReference type="ARBA" id="ARBA00022603"/>
    </source>
</evidence>
<dbReference type="EMBL" id="CAXHTA020000008">
    <property type="protein sequence ID" value="CAL5223251.1"/>
    <property type="molecule type" value="Genomic_DNA"/>
</dbReference>
<feature type="region of interest" description="Disordered" evidence="8">
    <location>
        <begin position="1044"/>
        <end position="1065"/>
    </location>
</feature>
<dbReference type="Pfam" id="PF17907">
    <property type="entry name" value="AWS"/>
    <property type="match status" value="1"/>
</dbReference>
<evidence type="ECO:0000256" key="3">
    <source>
        <dbReference type="ARBA" id="ARBA00022454"/>
    </source>
</evidence>
<keyword evidence="5" id="KW-0808">Transferase</keyword>
<evidence type="ECO:0000259" key="9">
    <source>
        <dbReference type="PROSITE" id="PS50280"/>
    </source>
</evidence>
<evidence type="ECO:0000256" key="8">
    <source>
        <dbReference type="SAM" id="MobiDB-lite"/>
    </source>
</evidence>
<feature type="compositionally biased region" description="Basic and acidic residues" evidence="8">
    <location>
        <begin position="1544"/>
        <end position="1556"/>
    </location>
</feature>
<feature type="region of interest" description="Disordered" evidence="8">
    <location>
        <begin position="1678"/>
        <end position="1722"/>
    </location>
</feature>
<comment type="subcellular location">
    <subcellularLocation>
        <location evidence="2">Chromosome</location>
    </subcellularLocation>
    <subcellularLocation>
        <location evidence="1">Nucleus</location>
    </subcellularLocation>
</comment>
<evidence type="ECO:0000256" key="6">
    <source>
        <dbReference type="ARBA" id="ARBA00022691"/>
    </source>
</evidence>
<feature type="compositionally biased region" description="Polar residues" evidence="8">
    <location>
        <begin position="1524"/>
        <end position="1533"/>
    </location>
</feature>
<dbReference type="Pfam" id="PF00856">
    <property type="entry name" value="SET"/>
    <property type="match status" value="1"/>
</dbReference>
<feature type="compositionally biased region" description="Polar residues" evidence="8">
    <location>
        <begin position="1791"/>
        <end position="1802"/>
    </location>
</feature>
<accession>A0ABP1FW38</accession>
<keyword evidence="7" id="KW-0539">Nucleus</keyword>